<keyword evidence="4" id="KW-1185">Reference proteome</keyword>
<dbReference type="EMBL" id="KK785535">
    <property type="protein sequence ID" value="KDO41961.1"/>
    <property type="molecule type" value="Genomic_DNA"/>
</dbReference>
<feature type="region of interest" description="Disordered" evidence="1">
    <location>
        <begin position="1"/>
        <end position="39"/>
    </location>
</feature>
<evidence type="ECO:0000256" key="2">
    <source>
        <dbReference type="SAM" id="Phobius"/>
    </source>
</evidence>
<proteinExistence type="predicted"/>
<accession>A0A067DTN2</accession>
<evidence type="ECO:0000313" key="4">
    <source>
        <dbReference type="Proteomes" id="UP000027120"/>
    </source>
</evidence>
<dbReference type="STRING" id="2711.A0A067DTN2"/>
<dbReference type="PANTHER" id="PTHR36004:SF1">
    <property type="entry name" value="AT-RICH INTERACTIVE DOMAIN PROTEIN"/>
    <property type="match status" value="1"/>
</dbReference>
<evidence type="ECO:0000313" key="3">
    <source>
        <dbReference type="EMBL" id="KDO41961.1"/>
    </source>
</evidence>
<dbReference type="PaxDb" id="2711-XP_006485781.1"/>
<feature type="compositionally biased region" description="Polar residues" evidence="1">
    <location>
        <begin position="1"/>
        <end position="10"/>
    </location>
</feature>
<feature type="region of interest" description="Disordered" evidence="1">
    <location>
        <begin position="65"/>
        <end position="96"/>
    </location>
</feature>
<evidence type="ECO:0000256" key="1">
    <source>
        <dbReference type="SAM" id="MobiDB-lite"/>
    </source>
</evidence>
<dbReference type="eggNOG" id="ENOG502RZ44">
    <property type="taxonomic scope" value="Eukaryota"/>
</dbReference>
<sequence length="214" mass="23213">MSLTIANTAGSGSGSRILYTNPTTDPQHRRHGITFPTSTCSSRITRAPFRTLHVVSAAKKLSSRTGRFDSKNRRGNTGAITTTEEDKKDQQQRTAEIGQDSTNINNNKFENAGVIVGVDGSPMPELPGLEPDFWEGPQWGAFGFFLQYLWAFGIVFALVACGIAVATYNEGATDFKETPAYKESVQSRDLLEGPDASNSDVFESNPTEVAPSLD</sequence>
<reference evidence="3 4" key="1">
    <citation type="submission" date="2014-04" db="EMBL/GenBank/DDBJ databases">
        <authorList>
            <consortium name="International Citrus Genome Consortium"/>
            <person name="Gmitter F."/>
            <person name="Chen C."/>
            <person name="Farmerie W."/>
            <person name="Harkins T."/>
            <person name="Desany B."/>
            <person name="Mohiuddin M."/>
            <person name="Kodira C."/>
            <person name="Borodovsky M."/>
            <person name="Lomsadze A."/>
            <person name="Burns P."/>
            <person name="Jenkins J."/>
            <person name="Prochnik S."/>
            <person name="Shu S."/>
            <person name="Chapman J."/>
            <person name="Pitluck S."/>
            <person name="Schmutz J."/>
            <person name="Rokhsar D."/>
        </authorList>
    </citation>
    <scope>NUCLEOTIDE SEQUENCE</scope>
</reference>
<keyword evidence="2" id="KW-0472">Membrane</keyword>
<feature type="transmembrane region" description="Helical" evidence="2">
    <location>
        <begin position="148"/>
        <end position="168"/>
    </location>
</feature>
<dbReference type="PANTHER" id="PTHR36004">
    <property type="entry name" value="AT-RICH INTERACTIVE DOMAIN PROTEIN"/>
    <property type="match status" value="1"/>
</dbReference>
<gene>
    <name evidence="3" type="ORF">CISIN_1g028069mg</name>
</gene>
<dbReference type="EMBL" id="KK785535">
    <property type="protein sequence ID" value="KDO41962.1"/>
    <property type="molecule type" value="Genomic_DNA"/>
</dbReference>
<name>A0A067DTN2_CITSI</name>
<feature type="region of interest" description="Disordered" evidence="1">
    <location>
        <begin position="186"/>
        <end position="214"/>
    </location>
</feature>
<organism evidence="3 4">
    <name type="scientific">Citrus sinensis</name>
    <name type="common">Sweet orange</name>
    <name type="synonym">Citrus aurantium var. sinensis</name>
    <dbReference type="NCBI Taxonomy" id="2711"/>
    <lineage>
        <taxon>Eukaryota</taxon>
        <taxon>Viridiplantae</taxon>
        <taxon>Streptophyta</taxon>
        <taxon>Embryophyta</taxon>
        <taxon>Tracheophyta</taxon>
        <taxon>Spermatophyta</taxon>
        <taxon>Magnoliopsida</taxon>
        <taxon>eudicotyledons</taxon>
        <taxon>Gunneridae</taxon>
        <taxon>Pentapetalae</taxon>
        <taxon>rosids</taxon>
        <taxon>malvids</taxon>
        <taxon>Sapindales</taxon>
        <taxon>Rutaceae</taxon>
        <taxon>Aurantioideae</taxon>
        <taxon>Citrus</taxon>
    </lineage>
</organism>
<keyword evidence="2" id="KW-0812">Transmembrane</keyword>
<dbReference type="AlphaFoldDB" id="A0A067DTN2"/>
<protein>
    <submittedName>
        <fullName evidence="3">Uncharacterized protein</fullName>
    </submittedName>
</protein>
<feature type="compositionally biased region" description="Polar residues" evidence="1">
    <location>
        <begin position="196"/>
        <end position="207"/>
    </location>
</feature>
<keyword evidence="2" id="KW-1133">Transmembrane helix</keyword>
<dbReference type="Proteomes" id="UP000027120">
    <property type="component" value="Unassembled WGS sequence"/>
</dbReference>